<dbReference type="KEGG" id="mya:MORIYA_1704"/>
<dbReference type="EMBL" id="LS483250">
    <property type="protein sequence ID" value="SQD78182.1"/>
    <property type="molecule type" value="Genomic_DNA"/>
</dbReference>
<proteinExistence type="predicted"/>
<keyword evidence="2" id="KW-1185">Reference proteome</keyword>
<evidence type="ECO:0000313" key="2">
    <source>
        <dbReference type="Proteomes" id="UP000250163"/>
    </source>
</evidence>
<sequence length="60" mass="6738">MYFVLLTLFILAMFIVYLQLSAVVSSNRATHTVPSGQTIVLGHSRWNDLVNQTITVDITK</sequence>
<dbReference type="AlphaFoldDB" id="A0A330LP15"/>
<evidence type="ECO:0000313" key="1">
    <source>
        <dbReference type="EMBL" id="SQD78182.1"/>
    </source>
</evidence>
<organism evidence="1 2">
    <name type="scientific">Moritella yayanosii</name>
    <dbReference type="NCBI Taxonomy" id="69539"/>
    <lineage>
        <taxon>Bacteria</taxon>
        <taxon>Pseudomonadati</taxon>
        <taxon>Pseudomonadota</taxon>
        <taxon>Gammaproteobacteria</taxon>
        <taxon>Alteromonadales</taxon>
        <taxon>Moritellaceae</taxon>
        <taxon>Moritella</taxon>
    </lineage>
</organism>
<protein>
    <submittedName>
        <fullName evidence="1">Uncharacterized protein</fullName>
    </submittedName>
</protein>
<gene>
    <name evidence="1" type="ORF">MORIYA_1704</name>
</gene>
<reference evidence="2" key="1">
    <citation type="submission" date="2018-05" db="EMBL/GenBank/DDBJ databases">
        <authorList>
            <person name="Cea G.-C."/>
            <person name="William W."/>
        </authorList>
    </citation>
    <scope>NUCLEOTIDE SEQUENCE [LARGE SCALE GENOMIC DNA]</scope>
    <source>
        <strain evidence="2">DB21MT 5</strain>
    </source>
</reference>
<accession>A0A330LP15</accession>
<name>A0A330LP15_9GAMM</name>
<dbReference type="Proteomes" id="UP000250163">
    <property type="component" value="Chromosome MORIYA"/>
</dbReference>